<organism evidence="1 2">
    <name type="scientific">Solanum commersonii</name>
    <name type="common">Commerson's wild potato</name>
    <name type="synonym">Commerson's nightshade</name>
    <dbReference type="NCBI Taxonomy" id="4109"/>
    <lineage>
        <taxon>Eukaryota</taxon>
        <taxon>Viridiplantae</taxon>
        <taxon>Streptophyta</taxon>
        <taxon>Embryophyta</taxon>
        <taxon>Tracheophyta</taxon>
        <taxon>Spermatophyta</taxon>
        <taxon>Magnoliopsida</taxon>
        <taxon>eudicotyledons</taxon>
        <taxon>Gunneridae</taxon>
        <taxon>Pentapetalae</taxon>
        <taxon>asterids</taxon>
        <taxon>lamiids</taxon>
        <taxon>Solanales</taxon>
        <taxon>Solanaceae</taxon>
        <taxon>Solanoideae</taxon>
        <taxon>Solaneae</taxon>
        <taxon>Solanum</taxon>
    </lineage>
</organism>
<accession>A0A9J6AY47</accession>
<evidence type="ECO:0000313" key="1">
    <source>
        <dbReference type="EMBL" id="KAG5629372.1"/>
    </source>
</evidence>
<proteinExistence type="predicted"/>
<dbReference type="Proteomes" id="UP000824120">
    <property type="component" value="Chromosome 1"/>
</dbReference>
<dbReference type="AlphaFoldDB" id="A0A9J6AY47"/>
<keyword evidence="2" id="KW-1185">Reference proteome</keyword>
<reference evidence="1 2" key="1">
    <citation type="submission" date="2020-09" db="EMBL/GenBank/DDBJ databases">
        <title>De no assembly of potato wild relative species, Solanum commersonii.</title>
        <authorList>
            <person name="Cho K."/>
        </authorList>
    </citation>
    <scope>NUCLEOTIDE SEQUENCE [LARGE SCALE GENOMIC DNA]</scope>
    <source>
        <strain evidence="1">LZ3.2</strain>
        <tissue evidence="1">Leaf</tissue>
    </source>
</reference>
<sequence>MGSISVVVSHLLCKCGFINVVLILIRKLSVKNITPTPMELKILELPPRVCSIDSSPMKRKVDSCLSPPKKKSRRIPPARIRQHLGSFQSVCLIKSPRRANVAKRPKSPLPKRWQKHANVPSYTCIKQNVEIKSKVTYKCYFCRSIQEPSQHLPSIESLTAFNDLNDQEQDLLNAHDQTKRWKRRIIDTNKADHPMSIS</sequence>
<gene>
    <name evidence="1" type="ORF">H5410_001089</name>
</gene>
<evidence type="ECO:0000313" key="2">
    <source>
        <dbReference type="Proteomes" id="UP000824120"/>
    </source>
</evidence>
<name>A0A9J6AY47_SOLCO</name>
<comment type="caution">
    <text evidence="1">The sequence shown here is derived from an EMBL/GenBank/DDBJ whole genome shotgun (WGS) entry which is preliminary data.</text>
</comment>
<protein>
    <submittedName>
        <fullName evidence="1">Uncharacterized protein</fullName>
    </submittedName>
</protein>
<dbReference type="EMBL" id="JACXVP010000001">
    <property type="protein sequence ID" value="KAG5629372.1"/>
    <property type="molecule type" value="Genomic_DNA"/>
</dbReference>